<evidence type="ECO:0000313" key="3">
    <source>
        <dbReference type="Proteomes" id="UP000199440"/>
    </source>
</evidence>
<keyword evidence="1" id="KW-1133">Transmembrane helix</keyword>
<protein>
    <recommendedName>
        <fullName evidence="4">BNR repeat-containing family member</fullName>
    </recommendedName>
</protein>
<feature type="transmembrane region" description="Helical" evidence="1">
    <location>
        <begin position="12"/>
        <end position="34"/>
    </location>
</feature>
<dbReference type="OrthoDB" id="233399at2"/>
<dbReference type="SUPFAM" id="SSF50939">
    <property type="entry name" value="Sialidases"/>
    <property type="match status" value="1"/>
</dbReference>
<proteinExistence type="predicted"/>
<dbReference type="Proteomes" id="UP000199440">
    <property type="component" value="Unassembled WGS sequence"/>
</dbReference>
<name>A0A1G9VHM3_9FLAO</name>
<reference evidence="2 3" key="1">
    <citation type="submission" date="2016-10" db="EMBL/GenBank/DDBJ databases">
        <authorList>
            <person name="de Groot N.N."/>
        </authorList>
    </citation>
    <scope>NUCLEOTIDE SEQUENCE [LARGE SCALE GENOMIC DNA]</scope>
    <source>
        <strain evidence="2 3">DSM 19886</strain>
    </source>
</reference>
<accession>A0A1G9VHM3</accession>
<dbReference type="EMBL" id="FNGV01000013">
    <property type="protein sequence ID" value="SDM71649.1"/>
    <property type="molecule type" value="Genomic_DNA"/>
</dbReference>
<organism evidence="2 3">
    <name type="scientific">Kriegella aquimaris</name>
    <dbReference type="NCBI Taxonomy" id="192904"/>
    <lineage>
        <taxon>Bacteria</taxon>
        <taxon>Pseudomonadati</taxon>
        <taxon>Bacteroidota</taxon>
        <taxon>Flavobacteriia</taxon>
        <taxon>Flavobacteriales</taxon>
        <taxon>Flavobacteriaceae</taxon>
        <taxon>Kriegella</taxon>
    </lineage>
</organism>
<keyword evidence="3" id="KW-1185">Reference proteome</keyword>
<dbReference type="AlphaFoldDB" id="A0A1G9VHM3"/>
<keyword evidence="1" id="KW-0812">Transmembrane</keyword>
<evidence type="ECO:0000256" key="1">
    <source>
        <dbReference type="SAM" id="Phobius"/>
    </source>
</evidence>
<sequence>MQNKNMIDRRSFIGTTTTAAAGLILPTGGVFNIMEKDDFPSTKDFWYKRVKGGPFIDTQLGSLAFGFTDKQIMLSHDNCATWSNQLDFWDAKHITFSHIFKNGNLLVGTRNRLYLSTNGLKTIEEIAVKNSDGSDYLPHVPKDSNYPGWYFFTLPGEDSWMINGKEMLVWGNYSNVEGGSVPVNIYYSIDNGQTVKIAYSFGQNPRFKDYGDNKDKSNGTLLGNPDNPKFCRHVHNVSYNPEEDAFYACTGDGRPSVGAQQEVKWLKGRYDAAADEWTWVVLIEAEFNSRYKSGGINFVDNKLYFTSDANGKEPYDRGIFRCDPADFLNIEKHELLFQPDYEVGHMIIQDGIIIAGHYATASPYKLGIIYSSDLGKTWRQYDLKEFGPRSIARLNYKNSEGWFRMDLRSGWIHREDEVLYIKPKMNVG</sequence>
<evidence type="ECO:0008006" key="4">
    <source>
        <dbReference type="Google" id="ProtNLM"/>
    </source>
</evidence>
<gene>
    <name evidence="2" type="ORF">SAMN04488514_11390</name>
</gene>
<evidence type="ECO:0000313" key="2">
    <source>
        <dbReference type="EMBL" id="SDM71649.1"/>
    </source>
</evidence>
<keyword evidence="1" id="KW-0472">Membrane</keyword>
<dbReference type="InterPro" id="IPR036278">
    <property type="entry name" value="Sialidase_sf"/>
</dbReference>